<gene>
    <name evidence="2" type="ORF">ACFP4F_03010</name>
</gene>
<dbReference type="Gene3D" id="2.40.10.10">
    <property type="entry name" value="Trypsin-like serine proteases"/>
    <property type="match status" value="1"/>
</dbReference>
<dbReference type="RefSeq" id="WP_063761909.1">
    <property type="nucleotide sequence ID" value="NZ_JBHSPX010000001.1"/>
</dbReference>
<feature type="region of interest" description="Disordered" evidence="1">
    <location>
        <begin position="574"/>
        <end position="595"/>
    </location>
</feature>
<dbReference type="GO" id="GO:0008233">
    <property type="term" value="F:peptidase activity"/>
    <property type="evidence" value="ECO:0007669"/>
    <property type="project" value="UniProtKB-KW"/>
</dbReference>
<reference evidence="3" key="1">
    <citation type="journal article" date="2019" name="Int. J. Syst. Evol. Microbiol.">
        <title>The Global Catalogue of Microorganisms (GCM) 10K type strain sequencing project: providing services to taxonomists for standard genome sequencing and annotation.</title>
        <authorList>
            <consortium name="The Broad Institute Genomics Platform"/>
            <consortium name="The Broad Institute Genome Sequencing Center for Infectious Disease"/>
            <person name="Wu L."/>
            <person name="Ma J."/>
        </authorList>
    </citation>
    <scope>NUCLEOTIDE SEQUENCE [LARGE SCALE GENOMIC DNA]</scope>
    <source>
        <strain evidence="3">CGMCC 1.15180</strain>
    </source>
</reference>
<name>A0ABW1ME00_9ACTN</name>
<keyword evidence="2" id="KW-0378">Hydrolase</keyword>
<feature type="compositionally biased region" description="Low complexity" evidence="1">
    <location>
        <begin position="574"/>
        <end position="590"/>
    </location>
</feature>
<protein>
    <submittedName>
        <fullName evidence="2">Serine protease</fullName>
    </submittedName>
</protein>
<dbReference type="InterPro" id="IPR043504">
    <property type="entry name" value="Peptidase_S1_PA_chymotrypsin"/>
</dbReference>
<dbReference type="SUPFAM" id="SSF52540">
    <property type="entry name" value="P-loop containing nucleoside triphosphate hydrolases"/>
    <property type="match status" value="1"/>
</dbReference>
<dbReference type="InterPro" id="IPR009003">
    <property type="entry name" value="Peptidase_S1_PA"/>
</dbReference>
<keyword evidence="3" id="KW-1185">Reference proteome</keyword>
<keyword evidence="2" id="KW-0645">Protease</keyword>
<comment type="caution">
    <text evidence="2">The sequence shown here is derived from an EMBL/GenBank/DDBJ whole genome shotgun (WGS) entry which is preliminary data.</text>
</comment>
<dbReference type="EMBL" id="JBHSPX010000001">
    <property type="protein sequence ID" value="MFC6061517.1"/>
    <property type="molecule type" value="Genomic_DNA"/>
</dbReference>
<feature type="region of interest" description="Disordered" evidence="1">
    <location>
        <begin position="1303"/>
        <end position="1336"/>
    </location>
</feature>
<sequence length="1336" mass="137421">MVVQAADAAGALVRIRDLAGRPRGTGFLADPDGTLLTSHEAVDGLARLVLEGAAGRTCAVGADAVTPLPESGLALIRTTGLGLPPLPVAAGRPGPGTEVRLYVDGERDGPPGERAGESAERADALVARVVGRAAVVYTATDRRHHLPDAVELAVPGPAGEALRLGGPAVGGLVTDAGTGAVLAVVGTALHCGRPAGSTGAMLPHVSGASPWPGEAVPRGFAMALHAAAAADPRGPLAALLARNAATVPAYGPDLNLAGVLALTTTAMGTAGGPGPWREPVERPGVAEEFAAFGACAAVAEPGARAVGASVGTPVGGPAARVLALVGEPGTGRSTELAALAARRARAEAPAPTVRLRGADLRAADRGLRDAVGRALRAAGRVLSASGPAPGDPAAATPEEVAGLARAAGRPLLVLLDGPEELPPDLARRLADWTRDTAEWLHGAGARLIVACRPEYWETAGALFPAAFLHRPRHPAVTPPGAPAGALPPCVRLGDLAPREAARARARYGLPAGALTTADAGHPLALRLLTEVRTSLVAAGEDARGMGTPHRHEIFGGYLDLLCLRVAQRLARPATEPARAPGAGRAPGARGTDVRRSAARVAGRAHEAARRCLGPGRGELDRASFDELFPWRTGWASAVLAEGLLVPAGAGYRFPHEEFADWLQGTHLDVDETLDALVHGPAGGRVGRPADAAAPPAVPRHRIGPVVQALLLLGRRAGPEALGRRLEGLVEVVTAPAGRSGERTGTGGGGAGASAPDARWWAEHLLGEVLLRLPDAAPYARVLHLLAARVTDRSALAGGFDRTGLDAFGPWFWRRLPLDPATRLDLVRRLLPADGPPSENAAAYEGGTASVECVVAPGPRFLGLAAELLCADPRRVQPLLCRWFDDERPLQRGRSVVRPGADAGPPQEPTVAAAAQALLHTHRRRATDGLTEALAAAAHPRADELLTALAEDEPAALCRAVDRWARDDRPARRAAAASYALVVAAHATTDADRELLREAARTLLGRPGAPGVHGSALALLVGDRATRSRYLDRALAGFMAGDPALPPAAFTAALTSHPEPVLAAFQTRLRRSPTSAGHSLATGGEAPGGSGDAEAGRAEPDAAEAVLRTLAGVSTPGLARRAAALVDEYAIRFPWTAARHVADFVDHRLEAGPGARSVLHPLAVRLLTAHAAPVRCALVPVLAGAGSTASRPLRQELLDVLLERERKPAAPDATVLDALLCAAAQGAARRPEAQTRDLVHRTGLLHVRTLEGAARFDRRLVELGRLLPDFAAMVRTWLAAAPAEWAAIVGPSARAMLAPRPPASIPAPAVPTNPTAPTRPMAHGAVRTPSQGAPHPA</sequence>
<organism evidence="2 3">
    <name type="scientific">Streptomyces ochraceiscleroticus</name>
    <dbReference type="NCBI Taxonomy" id="47761"/>
    <lineage>
        <taxon>Bacteria</taxon>
        <taxon>Bacillati</taxon>
        <taxon>Actinomycetota</taxon>
        <taxon>Actinomycetes</taxon>
        <taxon>Kitasatosporales</taxon>
        <taxon>Streptomycetaceae</taxon>
        <taxon>Streptomyces</taxon>
    </lineage>
</organism>
<dbReference type="SUPFAM" id="SSF50494">
    <property type="entry name" value="Trypsin-like serine proteases"/>
    <property type="match status" value="1"/>
</dbReference>
<dbReference type="InterPro" id="IPR027417">
    <property type="entry name" value="P-loop_NTPase"/>
</dbReference>
<feature type="region of interest" description="Disordered" evidence="1">
    <location>
        <begin position="1072"/>
        <end position="1099"/>
    </location>
</feature>
<dbReference type="Proteomes" id="UP001596139">
    <property type="component" value="Unassembled WGS sequence"/>
</dbReference>
<proteinExistence type="predicted"/>
<dbReference type="GO" id="GO:0006508">
    <property type="term" value="P:proteolysis"/>
    <property type="evidence" value="ECO:0007669"/>
    <property type="project" value="UniProtKB-KW"/>
</dbReference>
<evidence type="ECO:0000313" key="2">
    <source>
        <dbReference type="EMBL" id="MFC6061517.1"/>
    </source>
</evidence>
<accession>A0ABW1ME00</accession>
<evidence type="ECO:0000256" key="1">
    <source>
        <dbReference type="SAM" id="MobiDB-lite"/>
    </source>
</evidence>
<evidence type="ECO:0000313" key="3">
    <source>
        <dbReference type="Proteomes" id="UP001596139"/>
    </source>
</evidence>